<evidence type="ECO:0000313" key="1">
    <source>
        <dbReference type="EMBL" id="SBW05757.1"/>
    </source>
</evidence>
<protein>
    <submittedName>
        <fullName evidence="1">Uncharacterized protein</fullName>
    </submittedName>
</protein>
<sequence>MNKSFLKNNTRISHSTKKVTHTMAIVAPERKIILSEIGWISHRANTVRVAPVRIITADNIPIKIFINTYC</sequence>
<proteinExistence type="predicted"/>
<accession>A0A212K264</accession>
<organism evidence="1">
    <name type="scientific">uncultured Dysgonomonas sp</name>
    <dbReference type="NCBI Taxonomy" id="206096"/>
    <lineage>
        <taxon>Bacteria</taxon>
        <taxon>Pseudomonadati</taxon>
        <taxon>Bacteroidota</taxon>
        <taxon>Bacteroidia</taxon>
        <taxon>Bacteroidales</taxon>
        <taxon>Dysgonomonadaceae</taxon>
        <taxon>Dysgonomonas</taxon>
        <taxon>environmental samples</taxon>
    </lineage>
</organism>
<reference evidence="1" key="1">
    <citation type="submission" date="2016-04" db="EMBL/GenBank/DDBJ databases">
        <authorList>
            <person name="Evans L.H."/>
            <person name="Alamgir A."/>
            <person name="Owens N."/>
            <person name="Weber N.D."/>
            <person name="Virtaneva K."/>
            <person name="Barbian K."/>
            <person name="Babar A."/>
            <person name="Rosenke K."/>
        </authorList>
    </citation>
    <scope>NUCLEOTIDE SEQUENCE</scope>
    <source>
        <strain evidence="1">86-1</strain>
    </source>
</reference>
<name>A0A212K264_9BACT</name>
<dbReference type="AlphaFoldDB" id="A0A212K264"/>
<dbReference type="EMBL" id="FLUM01000003">
    <property type="protein sequence ID" value="SBW05757.1"/>
    <property type="molecule type" value="Genomic_DNA"/>
</dbReference>
<gene>
    <name evidence="1" type="ORF">KL86DYS1_31193</name>
</gene>